<dbReference type="NCBIfam" id="TIGR01845">
    <property type="entry name" value="outer_NodT"/>
    <property type="match status" value="1"/>
</dbReference>
<dbReference type="GO" id="GO:0005886">
    <property type="term" value="C:plasma membrane"/>
    <property type="evidence" value="ECO:0007669"/>
    <property type="project" value="UniProtKB-SubCell"/>
</dbReference>
<dbReference type="InterPro" id="IPR010131">
    <property type="entry name" value="MdtP/NodT-like"/>
</dbReference>
<dbReference type="PANTHER" id="PTHR30203:SF29">
    <property type="entry name" value="PROTEIN CYAE"/>
    <property type="match status" value="1"/>
</dbReference>
<feature type="chain" id="PRO_5001436401" evidence="2">
    <location>
        <begin position="36"/>
        <end position="483"/>
    </location>
</feature>
<dbReference type="GO" id="GO:0015562">
    <property type="term" value="F:efflux transmembrane transporter activity"/>
    <property type="evidence" value="ECO:0007669"/>
    <property type="project" value="InterPro"/>
</dbReference>
<keyword evidence="2" id="KW-0564">Palmitate</keyword>
<dbReference type="HOGENOM" id="CLU_012817_13_0_4"/>
<evidence type="ECO:0000313" key="4">
    <source>
        <dbReference type="Proteomes" id="UP000000366"/>
    </source>
</evidence>
<keyword evidence="2" id="KW-0812">Transmembrane</keyword>
<keyword evidence="4" id="KW-1185">Reference proteome</keyword>
<dbReference type="EMBL" id="CP000555">
    <property type="protein sequence ID" value="ABM95091.1"/>
    <property type="molecule type" value="Genomic_DNA"/>
</dbReference>
<comment type="similarity">
    <text evidence="1 2">Belongs to the outer membrane factor (OMF) (TC 1.B.17) family.</text>
</comment>
<dbReference type="SUPFAM" id="SSF56954">
    <property type="entry name" value="Outer membrane efflux proteins (OEP)"/>
    <property type="match status" value="1"/>
</dbReference>
<proteinExistence type="inferred from homology"/>
<feature type="signal peptide" evidence="2">
    <location>
        <begin position="1"/>
        <end position="35"/>
    </location>
</feature>
<dbReference type="PANTHER" id="PTHR30203">
    <property type="entry name" value="OUTER MEMBRANE CATION EFFLUX PROTEIN"/>
    <property type="match status" value="1"/>
</dbReference>
<organism evidence="3 4">
    <name type="scientific">Methylibium petroleiphilum (strain ATCC BAA-1232 / LMG 22953 / PM1)</name>
    <dbReference type="NCBI Taxonomy" id="420662"/>
    <lineage>
        <taxon>Bacteria</taxon>
        <taxon>Pseudomonadati</taxon>
        <taxon>Pseudomonadota</taxon>
        <taxon>Betaproteobacteria</taxon>
        <taxon>Burkholderiales</taxon>
        <taxon>Sphaerotilaceae</taxon>
        <taxon>Methylibium</taxon>
    </lineage>
</organism>
<dbReference type="Gene3D" id="1.20.1600.10">
    <property type="entry name" value="Outer membrane efflux proteins (OEP)"/>
    <property type="match status" value="1"/>
</dbReference>
<dbReference type="Gene3D" id="2.20.200.10">
    <property type="entry name" value="Outer membrane efflux proteins (OEP)"/>
    <property type="match status" value="1"/>
</dbReference>
<dbReference type="eggNOG" id="COG1538">
    <property type="taxonomic scope" value="Bacteria"/>
</dbReference>
<dbReference type="InterPro" id="IPR003423">
    <property type="entry name" value="OMP_efflux"/>
</dbReference>
<dbReference type="Proteomes" id="UP000000366">
    <property type="component" value="Chromosome"/>
</dbReference>
<evidence type="ECO:0000256" key="2">
    <source>
        <dbReference type="RuleBase" id="RU362097"/>
    </source>
</evidence>
<dbReference type="Pfam" id="PF02321">
    <property type="entry name" value="OEP"/>
    <property type="match status" value="2"/>
</dbReference>
<accession>A2SHQ2</accession>
<sequence>MTEPLSLRSSRPPTPRGLPARSIAAALCLLLGACAAPPATTPPAGALAMAWSAPLPHGGQRAALRDWWSGFDDPQVAALIDAAQRANPTLAQAAARVAESRALAQAAGSSRWPTLDANASAVRSRSVLPPAGAIQTTSGATLDALWEIDLFGAVRQGVAAAEARADASRAQWHDARVSLAAEVAATYVGLRSCEAVLAVYEEDAASLQQTADLVGQKVRAGFDAPANGALARASAAEAVNRVAAQQTECELSVRQLVQLTATSEPALREQLLPQRARLPQPSSFEVAAVPAAVLSQRPDLAAAERNIVAAAAEVGAAQADRFPRLSLSGSIGRASIRSGGQTFDGTTWSFGPGLLMPLFDGGRRRANVDAAQARYDGAMAAYRERALAAVREVEEALLRLDAAGRREADAERAAQGYGEFLAAAQTQWQVGVGSLLDLEQARRAALAADAGLIQVRRERVSAWVQLYKTVGGAWQADDDTTTR</sequence>
<name>A2SHQ2_METPP</name>
<keyword evidence="2" id="KW-0732">Signal</keyword>
<keyword evidence="2 3" id="KW-0449">Lipoprotein</keyword>
<evidence type="ECO:0000256" key="1">
    <source>
        <dbReference type="ARBA" id="ARBA00007613"/>
    </source>
</evidence>
<keyword evidence="2" id="KW-0472">Membrane</keyword>
<protein>
    <submittedName>
        <fullName evidence="3">Putative outer membrane channel lipoprotein</fullName>
    </submittedName>
</protein>
<dbReference type="KEGG" id="mpt:Mpe_A2135"/>
<evidence type="ECO:0000313" key="3">
    <source>
        <dbReference type="EMBL" id="ABM95091.1"/>
    </source>
</evidence>
<comment type="subcellular location">
    <subcellularLocation>
        <location evidence="2">Cell membrane</location>
        <topology evidence="2">Lipid-anchor</topology>
    </subcellularLocation>
</comment>
<dbReference type="AlphaFoldDB" id="A2SHQ2"/>
<gene>
    <name evidence="3" type="ordered locus">Mpe_A2135</name>
</gene>
<reference evidence="3 4" key="1">
    <citation type="journal article" date="2007" name="J. Bacteriol.">
        <title>Whole-genome analysis of the methyl tert-butyl ether-degrading beta-proteobacterium Methylibium petroleiphilum PM1.</title>
        <authorList>
            <person name="Kane S.R."/>
            <person name="Chakicherla A.Y."/>
            <person name="Chain P.S.G."/>
            <person name="Schmidt R."/>
            <person name="Shin M.W."/>
            <person name="Legler T.C."/>
            <person name="Scow K.M."/>
            <person name="Larimer F.W."/>
            <person name="Lucas S.M."/>
            <person name="Richardson P.M."/>
            <person name="Hristova K.R."/>
        </authorList>
    </citation>
    <scope>NUCLEOTIDE SEQUENCE [LARGE SCALE GENOMIC DNA]</scope>
    <source>
        <strain evidence="4">ATCC BAA-1232 / LMG 22953 / PM1</strain>
    </source>
</reference>
<keyword evidence="2" id="KW-1134">Transmembrane beta strand</keyword>
<dbReference type="STRING" id="420662.Mpe_A2135"/>